<proteinExistence type="inferred from homology"/>
<dbReference type="AlphaFoldDB" id="A0AA51RWG2"/>
<keyword evidence="2" id="KW-0175">Coiled coil</keyword>
<dbReference type="Proteomes" id="UP001239782">
    <property type="component" value="Chromosome"/>
</dbReference>
<dbReference type="EMBL" id="CP133548">
    <property type="protein sequence ID" value="WMS88708.1"/>
    <property type="molecule type" value="Genomic_DNA"/>
</dbReference>
<dbReference type="PANTHER" id="PTHR31088:SF6">
    <property type="entry name" value="PHAGE SHOCK PROTEIN A"/>
    <property type="match status" value="1"/>
</dbReference>
<dbReference type="Pfam" id="PF04012">
    <property type="entry name" value="PspA_IM30"/>
    <property type="match status" value="1"/>
</dbReference>
<dbReference type="PANTHER" id="PTHR31088">
    <property type="entry name" value="MEMBRANE-ASSOCIATED PROTEIN VIPP1, CHLOROPLASTIC"/>
    <property type="match status" value="1"/>
</dbReference>
<dbReference type="InterPro" id="IPR014319">
    <property type="entry name" value="Phageshock_PspA"/>
</dbReference>
<dbReference type="RefSeq" id="WP_309203928.1">
    <property type="nucleotide sequence ID" value="NZ_CP133548.1"/>
</dbReference>
<evidence type="ECO:0000256" key="2">
    <source>
        <dbReference type="SAM" id="Coils"/>
    </source>
</evidence>
<dbReference type="NCBIfam" id="TIGR02977">
    <property type="entry name" value="phageshock_pspA"/>
    <property type="match status" value="1"/>
</dbReference>
<feature type="coiled-coil region" evidence="2">
    <location>
        <begin position="54"/>
        <end position="135"/>
    </location>
</feature>
<dbReference type="GO" id="GO:0005829">
    <property type="term" value="C:cytosol"/>
    <property type="evidence" value="ECO:0007669"/>
    <property type="project" value="TreeGrafter"/>
</dbReference>
<accession>A0AA51RWG2</accession>
<evidence type="ECO:0000313" key="4">
    <source>
        <dbReference type="Proteomes" id="UP001239782"/>
    </source>
</evidence>
<dbReference type="InterPro" id="IPR007157">
    <property type="entry name" value="PspA_VIPP1"/>
</dbReference>
<protein>
    <submittedName>
        <fullName evidence="3">Phage shock protein PspA</fullName>
    </submittedName>
</protein>
<dbReference type="KEGG" id="plei:Q9312_07275"/>
<evidence type="ECO:0000256" key="1">
    <source>
        <dbReference type="ARBA" id="ARBA00043985"/>
    </source>
</evidence>
<keyword evidence="4" id="KW-1185">Reference proteome</keyword>
<name>A0AA51RWG2_9GAMM</name>
<organism evidence="3 4">
    <name type="scientific">Pleionea litopenaei</name>
    <dbReference type="NCBI Taxonomy" id="3070815"/>
    <lineage>
        <taxon>Bacteria</taxon>
        <taxon>Pseudomonadati</taxon>
        <taxon>Pseudomonadota</taxon>
        <taxon>Gammaproteobacteria</taxon>
        <taxon>Oceanospirillales</taxon>
        <taxon>Pleioneaceae</taxon>
        <taxon>Pleionea</taxon>
    </lineage>
</organism>
<gene>
    <name evidence="3" type="primary">pspA</name>
    <name evidence="3" type="ORF">Q9312_07275</name>
</gene>
<comment type="similarity">
    <text evidence="1">Belongs to the PspA/Vipp/IM30 family.</text>
</comment>
<sequence length="219" mass="24564">MGIFSRLSDIINSNLNALLDKAEDPEKMIKMIISEMEQTLAEVRSASIRTLADKKELTRQLAGLLNDVDMWQEKAELAVAKGRDDLASAALGEKARAEQSHQSLAAELVQVEQALAKLEADITRLQGKLNEAVARRDAMVLRQTTLQKQKQVRKQIHRPDINNAFEKFASFERRIDQMEAEVEAMSLGQNPSLKSQIEDLVVSEKVNQELAEIKKKQSA</sequence>
<dbReference type="GO" id="GO:0009271">
    <property type="term" value="P:phage shock"/>
    <property type="evidence" value="ECO:0007669"/>
    <property type="project" value="TreeGrafter"/>
</dbReference>
<evidence type="ECO:0000313" key="3">
    <source>
        <dbReference type="EMBL" id="WMS88708.1"/>
    </source>
</evidence>
<reference evidence="3 4" key="1">
    <citation type="submission" date="2023-08" db="EMBL/GenBank/DDBJ databases">
        <title>Pleionea litopenaei sp. nov., isolated from stomach of juvenile Litopenaeus vannamei.</title>
        <authorList>
            <person name="Rho A.M."/>
            <person name="Hwang C.Y."/>
        </authorList>
    </citation>
    <scope>NUCLEOTIDE SEQUENCE [LARGE SCALE GENOMIC DNA]</scope>
    <source>
        <strain evidence="3 4">HL-JVS1</strain>
    </source>
</reference>